<dbReference type="EMBL" id="MJEQ01000023">
    <property type="protein sequence ID" value="OIT40452.1"/>
    <property type="molecule type" value="Genomic_DNA"/>
</dbReference>
<organism evidence="2 3">
    <name type="scientific">Nicotiana attenuata</name>
    <name type="common">Coyote tobacco</name>
    <dbReference type="NCBI Taxonomy" id="49451"/>
    <lineage>
        <taxon>Eukaryota</taxon>
        <taxon>Viridiplantae</taxon>
        <taxon>Streptophyta</taxon>
        <taxon>Embryophyta</taxon>
        <taxon>Tracheophyta</taxon>
        <taxon>Spermatophyta</taxon>
        <taxon>Magnoliopsida</taxon>
        <taxon>eudicotyledons</taxon>
        <taxon>Gunneridae</taxon>
        <taxon>Pentapetalae</taxon>
        <taxon>asterids</taxon>
        <taxon>lamiids</taxon>
        <taxon>Solanales</taxon>
        <taxon>Solanaceae</taxon>
        <taxon>Nicotianoideae</taxon>
        <taxon>Nicotianeae</taxon>
        <taxon>Nicotiana</taxon>
    </lineage>
</organism>
<accession>A0A314LFW1</accession>
<reference evidence="2" key="1">
    <citation type="submission" date="2016-11" db="EMBL/GenBank/DDBJ databases">
        <title>The genome of Nicotiana attenuata.</title>
        <authorList>
            <person name="Xu S."/>
            <person name="Brockmoeller T."/>
            <person name="Gaquerel E."/>
            <person name="Navarro A."/>
            <person name="Kuhl H."/>
            <person name="Gase K."/>
            <person name="Ling Z."/>
            <person name="Zhou W."/>
            <person name="Kreitzer C."/>
            <person name="Stanke M."/>
            <person name="Tang H."/>
            <person name="Lyons E."/>
            <person name="Pandey P."/>
            <person name="Pandey S.P."/>
            <person name="Timmermann B."/>
            <person name="Baldwin I.T."/>
        </authorList>
    </citation>
    <scope>NUCLEOTIDE SEQUENCE [LARGE SCALE GENOMIC DNA]</scope>
    <source>
        <strain evidence="2">UT</strain>
    </source>
</reference>
<protein>
    <submittedName>
        <fullName evidence="2">Uncharacterized protein</fullName>
    </submittedName>
</protein>
<evidence type="ECO:0000256" key="1">
    <source>
        <dbReference type="SAM" id="SignalP"/>
    </source>
</evidence>
<dbReference type="AlphaFoldDB" id="A0A314LFW1"/>
<evidence type="ECO:0000313" key="2">
    <source>
        <dbReference type="EMBL" id="OIT40452.1"/>
    </source>
</evidence>
<comment type="caution">
    <text evidence="2">The sequence shown here is derived from an EMBL/GenBank/DDBJ whole genome shotgun (WGS) entry which is preliminary data.</text>
</comment>
<evidence type="ECO:0000313" key="3">
    <source>
        <dbReference type="Proteomes" id="UP000187609"/>
    </source>
</evidence>
<dbReference type="Gramene" id="OIT40452">
    <property type="protein sequence ID" value="OIT40452"/>
    <property type="gene ID" value="A4A49_14992"/>
</dbReference>
<feature type="chain" id="PRO_5016414014" evidence="1">
    <location>
        <begin position="22"/>
        <end position="75"/>
    </location>
</feature>
<dbReference type="Proteomes" id="UP000187609">
    <property type="component" value="Unassembled WGS sequence"/>
</dbReference>
<gene>
    <name evidence="2" type="ORF">A4A49_14992</name>
</gene>
<sequence length="75" mass="8173">MLKNTKGIILIIALCLCHVDSISNAILPGESDESRLPAFGSQQWMQIDAKTSTNLCDDECFNTCACLPECPCPIQ</sequence>
<feature type="signal peptide" evidence="1">
    <location>
        <begin position="1"/>
        <end position="21"/>
    </location>
</feature>
<keyword evidence="1" id="KW-0732">Signal</keyword>
<keyword evidence="3" id="KW-1185">Reference proteome</keyword>
<proteinExistence type="predicted"/>
<name>A0A314LFW1_NICAT</name>